<feature type="non-terminal residue" evidence="2">
    <location>
        <position position="130"/>
    </location>
</feature>
<feature type="compositionally biased region" description="Low complexity" evidence="1">
    <location>
        <begin position="105"/>
        <end position="118"/>
    </location>
</feature>
<name>A0AA40FB46_9PEZI</name>
<dbReference type="Proteomes" id="UP001172155">
    <property type="component" value="Unassembled WGS sequence"/>
</dbReference>
<dbReference type="AlphaFoldDB" id="A0AA40FB46"/>
<sequence>MVSARIMTLMPPVVVFWARAHETHFETNGEKRAPFCNSFCRVIWNHLDSVTTDYRFAKSTLHHVLHGITDLENNMEVHHIPRNVPALDLEVPAPKTTKLQPAPPAAAHARAPVGVGPAHSTPPCCPAPAG</sequence>
<evidence type="ECO:0000256" key="1">
    <source>
        <dbReference type="SAM" id="MobiDB-lite"/>
    </source>
</evidence>
<gene>
    <name evidence="2" type="ORF">B0T18DRAFT_399119</name>
</gene>
<feature type="region of interest" description="Disordered" evidence="1">
    <location>
        <begin position="93"/>
        <end position="130"/>
    </location>
</feature>
<keyword evidence="3" id="KW-1185">Reference proteome</keyword>
<organism evidence="2 3">
    <name type="scientific">Schizothecium vesticola</name>
    <dbReference type="NCBI Taxonomy" id="314040"/>
    <lineage>
        <taxon>Eukaryota</taxon>
        <taxon>Fungi</taxon>
        <taxon>Dikarya</taxon>
        <taxon>Ascomycota</taxon>
        <taxon>Pezizomycotina</taxon>
        <taxon>Sordariomycetes</taxon>
        <taxon>Sordariomycetidae</taxon>
        <taxon>Sordariales</taxon>
        <taxon>Schizotheciaceae</taxon>
        <taxon>Schizothecium</taxon>
    </lineage>
</organism>
<dbReference type="EMBL" id="JAUKUD010000001">
    <property type="protein sequence ID" value="KAK0754420.1"/>
    <property type="molecule type" value="Genomic_DNA"/>
</dbReference>
<protein>
    <submittedName>
        <fullName evidence="2">Uncharacterized protein</fullName>
    </submittedName>
</protein>
<evidence type="ECO:0000313" key="2">
    <source>
        <dbReference type="EMBL" id="KAK0754420.1"/>
    </source>
</evidence>
<accession>A0AA40FB46</accession>
<evidence type="ECO:0000313" key="3">
    <source>
        <dbReference type="Proteomes" id="UP001172155"/>
    </source>
</evidence>
<comment type="caution">
    <text evidence="2">The sequence shown here is derived from an EMBL/GenBank/DDBJ whole genome shotgun (WGS) entry which is preliminary data.</text>
</comment>
<proteinExistence type="predicted"/>
<reference evidence="2" key="1">
    <citation type="submission" date="2023-06" db="EMBL/GenBank/DDBJ databases">
        <title>Genome-scale phylogeny and comparative genomics of the fungal order Sordariales.</title>
        <authorList>
            <consortium name="Lawrence Berkeley National Laboratory"/>
            <person name="Hensen N."/>
            <person name="Bonometti L."/>
            <person name="Westerberg I."/>
            <person name="Brannstrom I.O."/>
            <person name="Guillou S."/>
            <person name="Cros-Aarteil S."/>
            <person name="Calhoun S."/>
            <person name="Haridas S."/>
            <person name="Kuo A."/>
            <person name="Mondo S."/>
            <person name="Pangilinan J."/>
            <person name="Riley R."/>
            <person name="LaButti K."/>
            <person name="Andreopoulos B."/>
            <person name="Lipzen A."/>
            <person name="Chen C."/>
            <person name="Yanf M."/>
            <person name="Daum C."/>
            <person name="Ng V."/>
            <person name="Clum A."/>
            <person name="Steindorff A."/>
            <person name="Ohm R."/>
            <person name="Martin F."/>
            <person name="Silar P."/>
            <person name="Natvig D."/>
            <person name="Lalanne C."/>
            <person name="Gautier V."/>
            <person name="Ament-velasquez S.L."/>
            <person name="Kruys A."/>
            <person name="Hutchinson M.I."/>
            <person name="Powell A.J."/>
            <person name="Barry K."/>
            <person name="Miller A.N."/>
            <person name="Grigoriev I.V."/>
            <person name="Debuchy R."/>
            <person name="Gladieux P."/>
            <person name="Thoren M.H."/>
            <person name="Johannesson H."/>
        </authorList>
    </citation>
    <scope>NUCLEOTIDE SEQUENCE</scope>
    <source>
        <strain evidence="2">SMH3187-1</strain>
    </source>
</reference>